<evidence type="ECO:0000313" key="3">
    <source>
        <dbReference type="Proteomes" id="UP000680038"/>
    </source>
</evidence>
<organism evidence="2 3">
    <name type="scientific">Dyadobacter helix</name>
    <dbReference type="NCBI Taxonomy" id="2822344"/>
    <lineage>
        <taxon>Bacteria</taxon>
        <taxon>Pseudomonadati</taxon>
        <taxon>Bacteroidota</taxon>
        <taxon>Cytophagia</taxon>
        <taxon>Cytophagales</taxon>
        <taxon>Spirosomataceae</taxon>
        <taxon>Dyadobacter</taxon>
    </lineage>
</organism>
<evidence type="ECO:0000313" key="2">
    <source>
        <dbReference type="EMBL" id="CAG4988803.1"/>
    </source>
</evidence>
<evidence type="ECO:0000259" key="1">
    <source>
        <dbReference type="Pfam" id="PF06439"/>
    </source>
</evidence>
<sequence length="226" mass="25247">MKISGLRKKRYLRRFFSGAVLVVAWSMIVTDLSAQSTVKVTSLFDGKTLAGWKTVNPADEKLWYVKDSTIMSGDGVNKIPANTYLYTTKSYSDFEFRCLFKLSGDASTGLINSGIQYRSVVEGDKMVGYQADIGTGYWGDIYDEHRRGKLVGGDLTTLSHVLKENGWNSYIIRCRGNRHELYINGVKTCDYTETDPKIPKKGVIAVQIHSGGVAQVAFRDLVITEF</sequence>
<dbReference type="Proteomes" id="UP000680038">
    <property type="component" value="Unassembled WGS sequence"/>
</dbReference>
<dbReference type="AlphaFoldDB" id="A0A916J7U9"/>
<gene>
    <name evidence="2" type="ORF">DYBT9275_00161</name>
</gene>
<dbReference type="GO" id="GO:0016787">
    <property type="term" value="F:hydrolase activity"/>
    <property type="evidence" value="ECO:0007669"/>
    <property type="project" value="InterPro"/>
</dbReference>
<keyword evidence="3" id="KW-1185">Reference proteome</keyword>
<dbReference type="EMBL" id="CAJRAF010000001">
    <property type="protein sequence ID" value="CAG4988803.1"/>
    <property type="molecule type" value="Genomic_DNA"/>
</dbReference>
<feature type="domain" description="3-keto-alpha-glucoside-1,2-lyase/3-keto-2-hydroxy-glucal hydratase" evidence="1">
    <location>
        <begin position="40"/>
        <end position="223"/>
    </location>
</feature>
<reference evidence="2" key="1">
    <citation type="submission" date="2021-04" db="EMBL/GenBank/DDBJ databases">
        <authorList>
            <person name="Rodrigo-Torres L."/>
            <person name="Arahal R. D."/>
            <person name="Lucena T."/>
        </authorList>
    </citation>
    <scope>NUCLEOTIDE SEQUENCE</scope>
    <source>
        <strain evidence="2">CECT 9275</strain>
    </source>
</reference>
<dbReference type="InterPro" id="IPR010496">
    <property type="entry name" value="AL/BT2_dom"/>
</dbReference>
<accession>A0A916J7U9</accession>
<protein>
    <recommendedName>
        <fullName evidence="1">3-keto-alpha-glucoside-1,2-lyase/3-keto-2-hydroxy-glucal hydratase domain-containing protein</fullName>
    </recommendedName>
</protein>
<dbReference type="Gene3D" id="2.60.120.560">
    <property type="entry name" value="Exo-inulinase, domain 1"/>
    <property type="match status" value="1"/>
</dbReference>
<dbReference type="Pfam" id="PF06439">
    <property type="entry name" value="3keto-disac_hyd"/>
    <property type="match status" value="1"/>
</dbReference>
<comment type="caution">
    <text evidence="2">The sequence shown here is derived from an EMBL/GenBank/DDBJ whole genome shotgun (WGS) entry which is preliminary data.</text>
</comment>
<name>A0A916J7U9_9BACT</name>
<proteinExistence type="predicted"/>